<proteinExistence type="predicted"/>
<protein>
    <submittedName>
        <fullName evidence="1">Uncharacterized protein</fullName>
    </submittedName>
</protein>
<name>A0ACB6RMG4_9PLEO</name>
<dbReference type="Proteomes" id="UP000799754">
    <property type="component" value="Unassembled WGS sequence"/>
</dbReference>
<evidence type="ECO:0000313" key="1">
    <source>
        <dbReference type="EMBL" id="KAF2623150.1"/>
    </source>
</evidence>
<sequence length="223" mass="25010">MFFRNHSDSLISMSTTQWDDPTQDPSIPTTGAEERGYVPQLIKSLCCIDRGNDSKGFKYIKCFVPGATVYPPEAFEACAWRIVHEAKKIHIPSFLSIVISDRGIIKAIEETKNPYLDEHTYLLCRMIEVAVNRCKDEKFTTTIAAPLKPYASSLTIFVFNKTKADHIKLGKAAAPKNYALEETGVGSPAQFEDEDIAARYLLVLCSSINLDAVNRRDVRKTNQ</sequence>
<gene>
    <name evidence="1" type="ORF">BU25DRAFT_478744</name>
</gene>
<organism evidence="1 2">
    <name type="scientific">Macroventuria anomochaeta</name>
    <dbReference type="NCBI Taxonomy" id="301207"/>
    <lineage>
        <taxon>Eukaryota</taxon>
        <taxon>Fungi</taxon>
        <taxon>Dikarya</taxon>
        <taxon>Ascomycota</taxon>
        <taxon>Pezizomycotina</taxon>
        <taxon>Dothideomycetes</taxon>
        <taxon>Pleosporomycetidae</taxon>
        <taxon>Pleosporales</taxon>
        <taxon>Pleosporineae</taxon>
        <taxon>Didymellaceae</taxon>
        <taxon>Macroventuria</taxon>
    </lineage>
</organism>
<evidence type="ECO:0000313" key="2">
    <source>
        <dbReference type="Proteomes" id="UP000799754"/>
    </source>
</evidence>
<accession>A0ACB6RMG4</accession>
<reference evidence="1" key="1">
    <citation type="journal article" date="2020" name="Stud. Mycol.">
        <title>101 Dothideomycetes genomes: a test case for predicting lifestyles and emergence of pathogens.</title>
        <authorList>
            <person name="Haridas S."/>
            <person name="Albert R."/>
            <person name="Binder M."/>
            <person name="Bloem J."/>
            <person name="Labutti K."/>
            <person name="Salamov A."/>
            <person name="Andreopoulos B."/>
            <person name="Baker S."/>
            <person name="Barry K."/>
            <person name="Bills G."/>
            <person name="Bluhm B."/>
            <person name="Cannon C."/>
            <person name="Castanera R."/>
            <person name="Culley D."/>
            <person name="Daum C."/>
            <person name="Ezra D."/>
            <person name="Gonzalez J."/>
            <person name="Henrissat B."/>
            <person name="Kuo A."/>
            <person name="Liang C."/>
            <person name="Lipzen A."/>
            <person name="Lutzoni F."/>
            <person name="Magnuson J."/>
            <person name="Mondo S."/>
            <person name="Nolan M."/>
            <person name="Ohm R."/>
            <person name="Pangilinan J."/>
            <person name="Park H.-J."/>
            <person name="Ramirez L."/>
            <person name="Alfaro M."/>
            <person name="Sun H."/>
            <person name="Tritt A."/>
            <person name="Yoshinaga Y."/>
            <person name="Zwiers L.-H."/>
            <person name="Turgeon B."/>
            <person name="Goodwin S."/>
            <person name="Spatafora J."/>
            <person name="Crous P."/>
            <person name="Grigoriev I."/>
        </authorList>
    </citation>
    <scope>NUCLEOTIDE SEQUENCE</scope>
    <source>
        <strain evidence="1">CBS 525.71</strain>
    </source>
</reference>
<comment type="caution">
    <text evidence="1">The sequence shown here is derived from an EMBL/GenBank/DDBJ whole genome shotgun (WGS) entry which is preliminary data.</text>
</comment>
<keyword evidence="2" id="KW-1185">Reference proteome</keyword>
<dbReference type="EMBL" id="MU006739">
    <property type="protein sequence ID" value="KAF2623150.1"/>
    <property type="molecule type" value="Genomic_DNA"/>
</dbReference>